<organism evidence="1 2">
    <name type="scientific">Aquipseudomonas alcaligenes</name>
    <name type="common">Pseudomonas alcaligenes</name>
    <dbReference type="NCBI Taxonomy" id="43263"/>
    <lineage>
        <taxon>Bacteria</taxon>
        <taxon>Pseudomonadati</taxon>
        <taxon>Pseudomonadota</taxon>
        <taxon>Gammaproteobacteria</taxon>
        <taxon>Pseudomonadales</taxon>
        <taxon>Pseudomonadaceae</taxon>
        <taxon>Aquipseudomonas</taxon>
    </lineage>
</organism>
<dbReference type="Proteomes" id="UP000321110">
    <property type="component" value="Unassembled WGS sequence"/>
</dbReference>
<comment type="caution">
    <text evidence="1">The sequence shown here is derived from an EMBL/GenBank/DDBJ whole genome shotgun (WGS) entry which is preliminary data.</text>
</comment>
<dbReference type="EMBL" id="SSFO01000057">
    <property type="protein sequence ID" value="TXI34767.1"/>
    <property type="molecule type" value="Genomic_DNA"/>
</dbReference>
<dbReference type="InterPro" id="IPR008018">
    <property type="entry name" value="Phage_tail_attach_FII"/>
</dbReference>
<sequence>MRAGQLNTPADLLALGIDLQPQVLGLVWVGIRSKESADAPAPVSLRAQVKVEVRAWFDERLMQGRYLRADSRLLHLLSVRDFKNDRSELVMTCEELVGQAAQYTPASGGAAAPCRVFLQHGVARVGDVGRTEYTTQLEAALIEVGRPQPGALFVVAGQTWRVAGLVDDEDDRVVRRMWVKPL</sequence>
<name>A0A5C7WAL7_AQUAC</name>
<dbReference type="Pfam" id="PF05354">
    <property type="entry name" value="Phage_attach"/>
    <property type="match status" value="1"/>
</dbReference>
<reference evidence="1 2" key="1">
    <citation type="submission" date="2018-09" db="EMBL/GenBank/DDBJ databases">
        <title>Metagenome Assembled Genomes from an Advanced Water Purification Facility.</title>
        <authorList>
            <person name="Stamps B.W."/>
            <person name="Spear J.R."/>
        </authorList>
    </citation>
    <scope>NUCLEOTIDE SEQUENCE [LARGE SCALE GENOMIC DNA]</scope>
    <source>
        <strain evidence="1">Bin_52_1</strain>
    </source>
</reference>
<evidence type="ECO:0000313" key="2">
    <source>
        <dbReference type="Proteomes" id="UP000321110"/>
    </source>
</evidence>
<evidence type="ECO:0000313" key="1">
    <source>
        <dbReference type="EMBL" id="TXI34767.1"/>
    </source>
</evidence>
<proteinExistence type="predicted"/>
<dbReference type="GO" id="GO:0019068">
    <property type="term" value="P:virion assembly"/>
    <property type="evidence" value="ECO:0007669"/>
    <property type="project" value="InterPro"/>
</dbReference>
<gene>
    <name evidence="1" type="ORF">E6Q69_03200</name>
</gene>
<accession>A0A5C7WAL7</accession>
<dbReference type="AlphaFoldDB" id="A0A5C7WAL7"/>
<protein>
    <submittedName>
        <fullName evidence="1">Uncharacterized protein</fullName>
    </submittedName>
</protein>